<feature type="region of interest" description="Disordered" evidence="1">
    <location>
        <begin position="105"/>
        <end position="130"/>
    </location>
</feature>
<keyword evidence="3" id="KW-1185">Reference proteome</keyword>
<dbReference type="InterPro" id="IPR009962">
    <property type="entry name" value="DUF1488"/>
</dbReference>
<protein>
    <submittedName>
        <fullName evidence="2">DUF1488 family protein</fullName>
    </submittedName>
</protein>
<organism evidence="2 3">
    <name type="scientific">Gluconacetobacter azotocaptans</name>
    <dbReference type="NCBI Taxonomy" id="142834"/>
    <lineage>
        <taxon>Bacteria</taxon>
        <taxon>Pseudomonadati</taxon>
        <taxon>Pseudomonadota</taxon>
        <taxon>Alphaproteobacteria</taxon>
        <taxon>Acetobacterales</taxon>
        <taxon>Acetobacteraceae</taxon>
        <taxon>Gluconacetobacter</taxon>
    </lineage>
</organism>
<gene>
    <name evidence="2" type="ORF">HLH34_00740</name>
</gene>
<dbReference type="EMBL" id="JABEQF010000001">
    <property type="protein sequence ID" value="MBB2188490.1"/>
    <property type="molecule type" value="Genomic_DNA"/>
</dbReference>
<name>A0A7W4PCC1_9PROT</name>
<comment type="caution">
    <text evidence="2">The sequence shown here is derived from an EMBL/GenBank/DDBJ whole genome shotgun (WGS) entry which is preliminary data.</text>
</comment>
<evidence type="ECO:0000256" key="1">
    <source>
        <dbReference type="SAM" id="MobiDB-lite"/>
    </source>
</evidence>
<dbReference type="Pfam" id="PF07369">
    <property type="entry name" value="DUF1488"/>
    <property type="match status" value="1"/>
</dbReference>
<dbReference type="Proteomes" id="UP000555756">
    <property type="component" value="Unassembled WGS sequence"/>
</dbReference>
<evidence type="ECO:0000313" key="2">
    <source>
        <dbReference type="EMBL" id="MBB2188490.1"/>
    </source>
</evidence>
<sequence>MTNSRNANQAPDDHFIRFEVQDGSRRVGCMVSGEALEAAAGLTLPSTSLSRQRSFDRFRTLINAAAKLKLARAPVRQGGCLVLESDDLRRVPLEVGVPLFGSLLPETGRTTRPFPDEGGALAPAPSDDPA</sequence>
<dbReference type="SUPFAM" id="SSF160272">
    <property type="entry name" value="Shew3726-like"/>
    <property type="match status" value="1"/>
</dbReference>
<proteinExistence type="predicted"/>
<reference evidence="2 3" key="1">
    <citation type="submission" date="2020-04" db="EMBL/GenBank/DDBJ databases">
        <title>Description of novel Gluconacetobacter.</title>
        <authorList>
            <person name="Sombolestani A."/>
        </authorList>
    </citation>
    <scope>NUCLEOTIDE SEQUENCE [LARGE SCALE GENOMIC DNA]</scope>
    <source>
        <strain evidence="2 3">LMG 21311</strain>
    </source>
</reference>
<dbReference type="AlphaFoldDB" id="A0A7W4PCC1"/>
<dbReference type="RefSeq" id="WP_183117672.1">
    <property type="nucleotide sequence ID" value="NZ_JABEQF010000001.1"/>
</dbReference>
<evidence type="ECO:0000313" key="3">
    <source>
        <dbReference type="Proteomes" id="UP000555756"/>
    </source>
</evidence>
<dbReference type="InterPro" id="IPR036692">
    <property type="entry name" value="Shew3726-like_sf"/>
</dbReference>
<accession>A0A7W4PCC1</accession>